<keyword evidence="3" id="KW-1185">Reference proteome</keyword>
<dbReference type="InterPro" id="IPR036388">
    <property type="entry name" value="WH-like_DNA-bd_sf"/>
</dbReference>
<accession>A0ABP9DBY1</accession>
<dbReference type="EMBL" id="BAABIS010000001">
    <property type="protein sequence ID" value="GAA4839303.1"/>
    <property type="molecule type" value="Genomic_DNA"/>
</dbReference>
<name>A0ABP9DBY1_9ACTN</name>
<comment type="caution">
    <text evidence="2">The sequence shown here is derived from an EMBL/GenBank/DDBJ whole genome shotgun (WGS) entry which is preliminary data.</text>
</comment>
<sequence>MTLYSSGIVQPTPITAARTSTTVRAAADRFAQYESATGRRAVSATLADLLRSARTAVIWQRSPGAAALDLWDFALAWHDFDRRALFDPEALDSCRELLGGHPLAEHVRVAETGGELDRQLDAVLVVDRRVAAMLPRTPENDPPTLVIGDAVVAEAVAAAFDLVWPSARCLRPANPIDEMLESNLKREIIRRLAEGEKDEAIARSLNVSLRTCRRHIADIMSATDAVSRFQAGFRIGQDTRVVAW</sequence>
<dbReference type="InterPro" id="IPR016032">
    <property type="entry name" value="Sig_transdc_resp-reg_C-effctor"/>
</dbReference>
<dbReference type="SMART" id="SM00421">
    <property type="entry name" value="HTH_LUXR"/>
    <property type="match status" value="1"/>
</dbReference>
<dbReference type="CDD" id="cd06170">
    <property type="entry name" value="LuxR_C_like"/>
    <property type="match status" value="1"/>
</dbReference>
<dbReference type="Pfam" id="PF00196">
    <property type="entry name" value="GerE"/>
    <property type="match status" value="1"/>
</dbReference>
<dbReference type="Gene3D" id="1.10.10.10">
    <property type="entry name" value="Winged helix-like DNA-binding domain superfamily/Winged helix DNA-binding domain"/>
    <property type="match status" value="1"/>
</dbReference>
<dbReference type="Proteomes" id="UP001501752">
    <property type="component" value="Unassembled WGS sequence"/>
</dbReference>
<evidence type="ECO:0000313" key="3">
    <source>
        <dbReference type="Proteomes" id="UP001501752"/>
    </source>
</evidence>
<dbReference type="InterPro" id="IPR000792">
    <property type="entry name" value="Tscrpt_reg_LuxR_C"/>
</dbReference>
<reference evidence="3" key="1">
    <citation type="journal article" date="2019" name="Int. J. Syst. Evol. Microbiol.">
        <title>The Global Catalogue of Microorganisms (GCM) 10K type strain sequencing project: providing services to taxonomists for standard genome sequencing and annotation.</title>
        <authorList>
            <consortium name="The Broad Institute Genomics Platform"/>
            <consortium name="The Broad Institute Genome Sequencing Center for Infectious Disease"/>
            <person name="Wu L."/>
            <person name="Ma J."/>
        </authorList>
    </citation>
    <scope>NUCLEOTIDE SEQUENCE [LARGE SCALE GENOMIC DNA]</scope>
    <source>
        <strain evidence="3">JCM 13006</strain>
    </source>
</reference>
<dbReference type="SUPFAM" id="SSF46894">
    <property type="entry name" value="C-terminal effector domain of the bipartite response regulators"/>
    <property type="match status" value="1"/>
</dbReference>
<gene>
    <name evidence="2" type="ORF">GCM10023235_13280</name>
</gene>
<proteinExistence type="predicted"/>
<protein>
    <recommendedName>
        <fullName evidence="1">HTH luxR-type domain-containing protein</fullName>
    </recommendedName>
</protein>
<evidence type="ECO:0000313" key="2">
    <source>
        <dbReference type="EMBL" id="GAA4839303.1"/>
    </source>
</evidence>
<evidence type="ECO:0000259" key="1">
    <source>
        <dbReference type="SMART" id="SM00421"/>
    </source>
</evidence>
<feature type="domain" description="HTH luxR-type" evidence="1">
    <location>
        <begin position="186"/>
        <end position="235"/>
    </location>
</feature>
<organism evidence="2 3">
    <name type="scientific">Kitasatospora terrestris</name>
    <dbReference type="NCBI Taxonomy" id="258051"/>
    <lineage>
        <taxon>Bacteria</taxon>
        <taxon>Bacillati</taxon>
        <taxon>Actinomycetota</taxon>
        <taxon>Actinomycetes</taxon>
        <taxon>Kitasatosporales</taxon>
        <taxon>Streptomycetaceae</taxon>
        <taxon>Kitasatospora</taxon>
    </lineage>
</organism>